<dbReference type="AlphaFoldDB" id="A0A0V0RMV6"/>
<dbReference type="Proteomes" id="UP000054630">
    <property type="component" value="Unassembled WGS sequence"/>
</dbReference>
<name>A0A0V0RMV6_9BILA</name>
<protein>
    <submittedName>
        <fullName evidence="1">Uncharacterized protein</fullName>
    </submittedName>
</protein>
<evidence type="ECO:0000313" key="1">
    <source>
        <dbReference type="EMBL" id="KRX15759.1"/>
    </source>
</evidence>
<accession>A0A0V0RMV6</accession>
<proteinExistence type="predicted"/>
<sequence>MKKYPNVTGVDFLQSVKMSRERKGTLGITFIKCKDKELGSCMLRDQLYRNNQARANCHAI</sequence>
<evidence type="ECO:0000313" key="2">
    <source>
        <dbReference type="Proteomes" id="UP000054630"/>
    </source>
</evidence>
<gene>
    <name evidence="1" type="ORF">T07_2036</name>
</gene>
<organism evidence="1 2">
    <name type="scientific">Trichinella nelsoni</name>
    <dbReference type="NCBI Taxonomy" id="6336"/>
    <lineage>
        <taxon>Eukaryota</taxon>
        <taxon>Metazoa</taxon>
        <taxon>Ecdysozoa</taxon>
        <taxon>Nematoda</taxon>
        <taxon>Enoplea</taxon>
        <taxon>Dorylaimia</taxon>
        <taxon>Trichinellida</taxon>
        <taxon>Trichinellidae</taxon>
        <taxon>Trichinella</taxon>
    </lineage>
</organism>
<dbReference type="EMBL" id="JYDL01000123">
    <property type="protein sequence ID" value="KRX15759.1"/>
    <property type="molecule type" value="Genomic_DNA"/>
</dbReference>
<comment type="caution">
    <text evidence="1">The sequence shown here is derived from an EMBL/GenBank/DDBJ whole genome shotgun (WGS) entry which is preliminary data.</text>
</comment>
<reference evidence="1 2" key="1">
    <citation type="submission" date="2015-01" db="EMBL/GenBank/DDBJ databases">
        <title>Evolution of Trichinella species and genotypes.</title>
        <authorList>
            <person name="Korhonen P.K."/>
            <person name="Edoardo P."/>
            <person name="Giuseppe L.R."/>
            <person name="Gasser R.B."/>
        </authorList>
    </citation>
    <scope>NUCLEOTIDE SEQUENCE [LARGE SCALE GENOMIC DNA]</scope>
    <source>
        <strain evidence="1">ISS37</strain>
    </source>
</reference>
<keyword evidence="2" id="KW-1185">Reference proteome</keyword>